<proteinExistence type="predicted"/>
<reference evidence="1 2" key="1">
    <citation type="journal article" date="2024" name="Science">
        <title>Giant polyketide synthase enzymes in the biosynthesis of giant marine polyether toxins.</title>
        <authorList>
            <person name="Fallon T.R."/>
            <person name="Shende V.V."/>
            <person name="Wierzbicki I.H."/>
            <person name="Pendleton A.L."/>
            <person name="Watervoot N.F."/>
            <person name="Auber R.P."/>
            <person name="Gonzalez D.J."/>
            <person name="Wisecaver J.H."/>
            <person name="Moore B.S."/>
        </authorList>
    </citation>
    <scope>NUCLEOTIDE SEQUENCE [LARGE SCALE GENOMIC DNA]</scope>
    <source>
        <strain evidence="1 2">12B1</strain>
    </source>
</reference>
<evidence type="ECO:0008006" key="3">
    <source>
        <dbReference type="Google" id="ProtNLM"/>
    </source>
</evidence>
<sequence length="718" mass="76317">MLAASVALLLYASLCRVLLSPATCFAYGALLLNRLAVGLRLGGMLYVSSKIRLEDARRGTPHQLEQFTSRLTHVWWANPALMSIETITLFLANPHANLYPALLSCIATALLLVLHPKIQRPVFEVKHWGARRSLLAEVARKLFSAMLVYTALTSADPPLCLPWALLQLGVMLLVMVGMQPHLGAARLPRAYAALQRVRYLHLAFLATLALECWGTYALQLSHPLLVQPPPPRARGGEALLLFIPGAGVPPSHYAPLLSAIQRAAAAQPRPTRLWTATLAPPGPCIFSTLAAAAPLRRQLSRAAAQARAQGYASSSSAAGAPRLLLGGHSQGGACAALAALSARPPYDALLLLASFPPNHAAADLPLPTLTIGAELNGGLARPSLLLRSLAASDAEAARRRDGRAWQLAHAPLVVLPGLSHASFCPQSELPGDLRPEVSGEAAARLVGEAAGAFLGLLASRDAAGRGAGRPRALLARRMRWTRALLAPLREALRLEGGGGATHWCAEAQRALLGGRHARRLRVAVERAASRRGFMRTRAEAARGGAGRVEVVVGALEEEAADTIPLLLKSCITPAAAVACKLVSAEALAARLGLAESEYAAGRTCRRDINAHAVRTAERILSSSKAGRAILRRFRERGRPLRLDNDTSFWTGPSFVFGGKLRLTSEDGAEACASDALGPRPLDALWKPGVHYCKLLSPARAMVYMMTDALKPRSACLGA</sequence>
<accession>A0AB34J717</accession>
<comment type="caution">
    <text evidence="1">The sequence shown here is derived from an EMBL/GenBank/DDBJ whole genome shotgun (WGS) entry which is preliminary data.</text>
</comment>
<organism evidence="1 2">
    <name type="scientific">Prymnesium parvum</name>
    <name type="common">Toxic golden alga</name>
    <dbReference type="NCBI Taxonomy" id="97485"/>
    <lineage>
        <taxon>Eukaryota</taxon>
        <taxon>Haptista</taxon>
        <taxon>Haptophyta</taxon>
        <taxon>Prymnesiophyceae</taxon>
        <taxon>Prymnesiales</taxon>
        <taxon>Prymnesiaceae</taxon>
        <taxon>Prymnesium</taxon>
    </lineage>
</organism>
<evidence type="ECO:0000313" key="1">
    <source>
        <dbReference type="EMBL" id="KAL1512346.1"/>
    </source>
</evidence>
<dbReference type="EMBL" id="JBGBPQ010000013">
    <property type="protein sequence ID" value="KAL1512346.1"/>
    <property type="molecule type" value="Genomic_DNA"/>
</dbReference>
<dbReference type="InterPro" id="IPR029058">
    <property type="entry name" value="AB_hydrolase_fold"/>
</dbReference>
<dbReference type="AlphaFoldDB" id="A0AB34J717"/>
<dbReference type="Proteomes" id="UP001515480">
    <property type="component" value="Unassembled WGS sequence"/>
</dbReference>
<keyword evidence="2" id="KW-1185">Reference proteome</keyword>
<protein>
    <recommendedName>
        <fullName evidence="3">GPI inositol-deacylase</fullName>
    </recommendedName>
</protein>
<name>A0AB34J717_PRYPA</name>
<dbReference type="SUPFAM" id="SSF53474">
    <property type="entry name" value="alpha/beta-Hydrolases"/>
    <property type="match status" value="1"/>
</dbReference>
<evidence type="ECO:0000313" key="2">
    <source>
        <dbReference type="Proteomes" id="UP001515480"/>
    </source>
</evidence>
<dbReference type="Gene3D" id="3.40.50.1820">
    <property type="entry name" value="alpha/beta hydrolase"/>
    <property type="match status" value="1"/>
</dbReference>
<gene>
    <name evidence="1" type="ORF">AB1Y20_005606</name>
</gene>